<dbReference type="PROSITE" id="PS51724">
    <property type="entry name" value="SPOR"/>
    <property type="match status" value="1"/>
</dbReference>
<proteinExistence type="predicted"/>
<comment type="caution">
    <text evidence="2">The sequence shown here is derived from an EMBL/GenBank/DDBJ whole genome shotgun (WGS) entry which is preliminary data.</text>
</comment>
<dbReference type="EMBL" id="JAUDUY010000001">
    <property type="protein sequence ID" value="MDM9629939.1"/>
    <property type="molecule type" value="Genomic_DNA"/>
</dbReference>
<sequence length="326" mass="36897">MSRLLNFAIFVLMQLENYISSLLYRYQCVVVPGFGAFLCQIKSASLQVESNTFLPPYKELSFNSQLQTSDGLLVSHIAQAEGKSYEETLENVLSAAKDWSETLKTEKQLDFPDLGSFRMNQEGRISFEPTTRVNYLMSSFGLSPVIANGVTREVLKEEVRQIETNIPFTITPEARKVKGLRPLYKYAAVVLLAVSTTLSGYSLYQEKIDSTAIAYEKAQKEVSKSIQEATFFSTRPVELPSINLNVHSKIERSHHIIAGAYRIRENADKRISQLLSRGYDARYLGQNRYGLYQVTYASFADPNQALEFLKKVRSEDSADAWLLSMD</sequence>
<dbReference type="InterPro" id="IPR040495">
    <property type="entry name" value="HU-CCDC81_bac_1"/>
</dbReference>
<dbReference type="Pfam" id="PF18174">
    <property type="entry name" value="HU-CCDC81_bac_1"/>
    <property type="match status" value="1"/>
</dbReference>
<keyword evidence="3" id="KW-1185">Reference proteome</keyword>
<dbReference type="InterPro" id="IPR007730">
    <property type="entry name" value="SPOR-like_dom"/>
</dbReference>
<organism evidence="2 3">
    <name type="scientific">Robiginitalea aurantiaca</name>
    <dbReference type="NCBI Taxonomy" id="3056915"/>
    <lineage>
        <taxon>Bacteria</taxon>
        <taxon>Pseudomonadati</taxon>
        <taxon>Bacteroidota</taxon>
        <taxon>Flavobacteriia</taxon>
        <taxon>Flavobacteriales</taxon>
        <taxon>Flavobacteriaceae</taxon>
        <taxon>Robiginitalea</taxon>
    </lineage>
</organism>
<dbReference type="InterPro" id="IPR041268">
    <property type="entry name" value="HU-CCDC81_bac_2"/>
</dbReference>
<dbReference type="Pfam" id="PF18175">
    <property type="entry name" value="HU-CCDC81_bac_2"/>
    <property type="match status" value="1"/>
</dbReference>
<evidence type="ECO:0000259" key="1">
    <source>
        <dbReference type="PROSITE" id="PS51724"/>
    </source>
</evidence>
<gene>
    <name evidence="2" type="ORF">QU605_00540</name>
</gene>
<dbReference type="Pfam" id="PF05036">
    <property type="entry name" value="SPOR"/>
    <property type="match status" value="1"/>
</dbReference>
<dbReference type="Gene3D" id="3.30.70.1070">
    <property type="entry name" value="Sporulation related repeat"/>
    <property type="match status" value="1"/>
</dbReference>
<evidence type="ECO:0000313" key="3">
    <source>
        <dbReference type="Proteomes" id="UP001174839"/>
    </source>
</evidence>
<reference evidence="2" key="1">
    <citation type="submission" date="2023-06" db="EMBL/GenBank/DDBJ databases">
        <title>Robiginitalea aurantiacus sp. nov. and Algoriphagus sediminis sp. nov., isolated from coastal sediment.</title>
        <authorList>
            <person name="Zhou Z.Y."/>
            <person name="An J."/>
            <person name="Jia Y.W."/>
            <person name="Du Z.J."/>
        </authorList>
    </citation>
    <scope>NUCLEOTIDE SEQUENCE</scope>
    <source>
        <strain evidence="2">M39</strain>
    </source>
</reference>
<protein>
    <submittedName>
        <fullName evidence="2">SPOR domain-containing protein</fullName>
    </submittedName>
</protein>
<dbReference type="Proteomes" id="UP001174839">
    <property type="component" value="Unassembled WGS sequence"/>
</dbReference>
<dbReference type="InterPro" id="IPR036680">
    <property type="entry name" value="SPOR-like_sf"/>
</dbReference>
<accession>A0ABT7WAJ6</accession>
<dbReference type="SUPFAM" id="SSF110997">
    <property type="entry name" value="Sporulation related repeat"/>
    <property type="match status" value="1"/>
</dbReference>
<evidence type="ECO:0000313" key="2">
    <source>
        <dbReference type="EMBL" id="MDM9629939.1"/>
    </source>
</evidence>
<feature type="domain" description="SPOR" evidence="1">
    <location>
        <begin position="248"/>
        <end position="325"/>
    </location>
</feature>
<name>A0ABT7WAJ6_9FLAO</name>